<dbReference type="AlphaFoldDB" id="A0A6D2IWU7"/>
<feature type="non-terminal residue" evidence="4">
    <location>
        <position position="653"/>
    </location>
</feature>
<dbReference type="PANTHER" id="PTHR12741:SF22">
    <property type="entry name" value="CALLOSE SYNTHASE 8-RELATED"/>
    <property type="match status" value="1"/>
</dbReference>
<dbReference type="OrthoDB" id="1880850at2759"/>
<evidence type="ECO:0000259" key="3">
    <source>
        <dbReference type="SMART" id="SM01205"/>
    </source>
</evidence>
<comment type="subcellular location">
    <subcellularLocation>
        <location evidence="1">Endomembrane system</location>
    </subcellularLocation>
</comment>
<dbReference type="GO" id="GO:0012505">
    <property type="term" value="C:endomembrane system"/>
    <property type="evidence" value="ECO:0007669"/>
    <property type="project" value="UniProtKB-SubCell"/>
</dbReference>
<protein>
    <recommendedName>
        <fullName evidence="3">1,3-beta-glucan synthase component FKS1-like domain-containing protein</fullName>
    </recommendedName>
</protein>
<dbReference type="EMBL" id="CACVBM020001087">
    <property type="protein sequence ID" value="CAA7029943.1"/>
    <property type="molecule type" value="Genomic_DNA"/>
</dbReference>
<proteinExistence type="predicted"/>
<gene>
    <name evidence="4" type="ORF">MERR_LOCUS17178</name>
</gene>
<dbReference type="GO" id="GO:0005886">
    <property type="term" value="C:plasma membrane"/>
    <property type="evidence" value="ECO:0007669"/>
    <property type="project" value="TreeGrafter"/>
</dbReference>
<feature type="domain" description="1,3-beta-glucan synthase component FKS1-like" evidence="3">
    <location>
        <begin position="334"/>
        <end position="450"/>
    </location>
</feature>
<comment type="caution">
    <text evidence="4">The sequence shown here is derived from an EMBL/GenBank/DDBJ whole genome shotgun (WGS) entry which is preliminary data.</text>
</comment>
<dbReference type="PANTHER" id="PTHR12741">
    <property type="entry name" value="LYST-INTERACTING PROTEIN LIP5 DOPAMINE RESPONSIVE PROTEIN DRG-1"/>
    <property type="match status" value="1"/>
</dbReference>
<reference evidence="4" key="1">
    <citation type="submission" date="2020-01" db="EMBL/GenBank/DDBJ databases">
        <authorList>
            <person name="Mishra B."/>
        </authorList>
    </citation>
    <scope>NUCLEOTIDE SEQUENCE [LARGE SCALE GENOMIC DNA]</scope>
</reference>
<dbReference type="InterPro" id="IPR039431">
    <property type="entry name" value="Vta1/CALS_N"/>
</dbReference>
<dbReference type="Gene3D" id="1.25.40.270">
    <property type="entry name" value="Vacuolar protein sorting-associated protein vta1"/>
    <property type="match status" value="1"/>
</dbReference>
<dbReference type="InterPro" id="IPR026899">
    <property type="entry name" value="FKS1-like_dom1"/>
</dbReference>
<name>A0A6D2IWU7_9BRAS</name>
<sequence>MSHEIVPVDDPIDVPSTSYSRPILGRDDSPERHFTRSLTFREHVSEPFDSERLPATLASEIQRFLRIANLVESEEPRIAYLCRFHAFEIAHHMDRNSTGRGVRQFKTSLLQRLEQDEEFTVRRRKEKSDVRELKRVYHAYKEYIIRHGAAFNLDNSQREKLINARRIASVLYEVLKTVTSGAGPQAIADRDSIRSKSEFYVPYNILPLDRGGVHQAIMHLPEIKAAVAIVRNTRGLPPPEEFQRHQPFVDLFEFLQYAFGFQNGNVSNQREHMILLLSNTIIRQPQKQSSAPKSGDEAVDALMKKFFKNYTNWCKFLGRKNNIRLPYVKQEALQYKTLYIGLYLLIWGEASNLRFMPECLCYIFHQMAYELHGVLTGGVSMITGEKVEPAYGGGNESFLENVVTPIYRVIQKEAEKNKNGTADHSMWRNYDDLNEYFWSLECFEIGWPMRLDHDFFCVDSLDTSKPGRWRGMLRFRKKTKKTDEEMEDDEELGALSEEQTKPTPKWLGKTNFVEIRSFWQIFRSFDRMWSFFLLSLQALIIMACHDVESPLQMFNANIFEDVMSIFITSSILKLIKGILDIIFKWKARNTMPISEKKKQMVKLGLAAIWTIILPVLYSHSRRKYICYFTNYKTWLGEWCFSPYMVAVTIYLTG</sequence>
<keyword evidence="2" id="KW-0472">Membrane</keyword>
<dbReference type="GO" id="GO:0046527">
    <property type="term" value="F:glucosyltransferase activity"/>
    <property type="evidence" value="ECO:0007669"/>
    <property type="project" value="TreeGrafter"/>
</dbReference>
<dbReference type="Pfam" id="PF14288">
    <property type="entry name" value="FKS1_dom1"/>
    <property type="match status" value="1"/>
</dbReference>
<dbReference type="Proteomes" id="UP000467841">
    <property type="component" value="Unassembled WGS sequence"/>
</dbReference>
<evidence type="ECO:0000256" key="2">
    <source>
        <dbReference type="ARBA" id="ARBA00023136"/>
    </source>
</evidence>
<evidence type="ECO:0000313" key="4">
    <source>
        <dbReference type="EMBL" id="CAA7029943.1"/>
    </source>
</evidence>
<dbReference type="SMART" id="SM01205">
    <property type="entry name" value="FKS1_dom1"/>
    <property type="match status" value="1"/>
</dbReference>
<evidence type="ECO:0000313" key="5">
    <source>
        <dbReference type="Proteomes" id="UP000467841"/>
    </source>
</evidence>
<dbReference type="InterPro" id="IPR023175">
    <property type="entry name" value="Vta1/CALS_N_sf"/>
</dbReference>
<accession>A0A6D2IWU7</accession>
<organism evidence="4 5">
    <name type="scientific">Microthlaspi erraticum</name>
    <dbReference type="NCBI Taxonomy" id="1685480"/>
    <lineage>
        <taxon>Eukaryota</taxon>
        <taxon>Viridiplantae</taxon>
        <taxon>Streptophyta</taxon>
        <taxon>Embryophyta</taxon>
        <taxon>Tracheophyta</taxon>
        <taxon>Spermatophyta</taxon>
        <taxon>Magnoliopsida</taxon>
        <taxon>eudicotyledons</taxon>
        <taxon>Gunneridae</taxon>
        <taxon>Pentapetalae</taxon>
        <taxon>rosids</taxon>
        <taxon>malvids</taxon>
        <taxon>Brassicales</taxon>
        <taxon>Brassicaceae</taxon>
        <taxon>Coluteocarpeae</taxon>
        <taxon>Microthlaspi</taxon>
    </lineage>
</organism>
<evidence type="ECO:0000256" key="1">
    <source>
        <dbReference type="ARBA" id="ARBA00004308"/>
    </source>
</evidence>
<dbReference type="Pfam" id="PF04652">
    <property type="entry name" value="Vta1"/>
    <property type="match status" value="1"/>
</dbReference>
<keyword evidence="5" id="KW-1185">Reference proteome</keyword>